<gene>
    <name evidence="1" type="ORF">PYW08_008175</name>
</gene>
<reference evidence="1" key="1">
    <citation type="submission" date="2023-03" db="EMBL/GenBank/DDBJ databases">
        <title>Chromosome-level genomes of two armyworms, Mythimna separata and Mythimna loreyi, provide insights into the biosynthesis and reception of sex pheromones.</title>
        <authorList>
            <person name="Zhao H."/>
        </authorList>
    </citation>
    <scope>NUCLEOTIDE SEQUENCE</scope>
    <source>
        <strain evidence="1">BeijingLab</strain>
    </source>
</reference>
<sequence>MSVIIRLQNLPWSANALDIRNFFRGLSIPEGGVHIVGGELGDAFIAFSTDEDARQAMMLDGGKIKEIQVKLLLSSRSEMHKVIEAARQSVPLLLAAPAPAPAPTPAPAPVPTPAPATIPPVQQPLSIPGLTPFSTALGNNPLSSFGIPGIGNPQEIPQPAVIEPPAPLVSPTPTNNTPNADEDKDDDKSERKRSREKDRRRSRSRSKSRDRDRKDRKRDRRDRSRSRERRRRDRSRSRDRRDRKRDRKDRSRSRDRSPSRRSRDRRNNDRRTPEGSQEKTILVQDGPPMVGPPLFGMQNNPNMLMLPQQMIPPNNNIQNNPVNRDPQMTRFNDPSMADAFSKLQELGKKRNPNAFQGEQNGNGGRMQSPSMRGGMGRGGGNFRRDGRQSRFADAEQQRDCSVAIRNAPNHTSYGDVRRFFPFLIDKHGIKMINDNTGRRTGNIYVRFCDPRSKQLALQNKNNELKGAPVIVEAIDDETYEQAVDSFLPYRHDNDEEDANMPMPAPPEKRRENLRFNVLKLTDLPNFVKEHDIIKAFSEYSLLSIMLNDCRLTRSKVAFVQFVKPEDAKLALERKERLIFGRRQPTIIPVTEEEYEKEKQKGDKPQEQPLNPPPQEAPPPEVAPAPPRDPRQRRQFENGPAGPKAGPPMQAQPQGSPFFTPSFAQQQTFPGQFPGPQFGGFPASGPMDPRTASNWLNRQQFKTQIEQTSKPQSNTDIEDEPLDCVLMKGLPRDATDRTIVTFLSDTNAVPARIHLMLDTNGMPSGDCFCEFRSPQEARLATTKHGQNLEGCRVTVDLVPRSVVEEALEGPKQSEIRDGIPNNVPLQQQQPQFFEQMQAGRGGGFRGGFRGRGGGGFDRGGFDRGGFNRGGFDSGRGNFRGRGGFNERGRGFDRGRGGARGRGFGRGGAGGGFDNGRMEDDHDPALDDFGAPGCVVSMENVPFRASIDDIMDFFSEFELTQDDVIRRYNERGQPTGDARVAFRTPFDAQRAVKTRHMDMIHDRRISLCIL</sequence>
<proteinExistence type="predicted"/>
<protein>
    <submittedName>
        <fullName evidence="1">Uncharacterized protein</fullName>
    </submittedName>
</protein>
<dbReference type="Proteomes" id="UP001231649">
    <property type="component" value="Chromosome 21"/>
</dbReference>
<evidence type="ECO:0000313" key="2">
    <source>
        <dbReference type="Proteomes" id="UP001231649"/>
    </source>
</evidence>
<keyword evidence="2" id="KW-1185">Reference proteome</keyword>
<name>A0ACC2QB77_9NEOP</name>
<dbReference type="EMBL" id="CM056797">
    <property type="protein sequence ID" value="KAJ8712871.1"/>
    <property type="molecule type" value="Genomic_DNA"/>
</dbReference>
<comment type="caution">
    <text evidence="1">The sequence shown here is derived from an EMBL/GenBank/DDBJ whole genome shotgun (WGS) entry which is preliminary data.</text>
</comment>
<organism evidence="1 2">
    <name type="scientific">Mythimna loreyi</name>
    <dbReference type="NCBI Taxonomy" id="667449"/>
    <lineage>
        <taxon>Eukaryota</taxon>
        <taxon>Metazoa</taxon>
        <taxon>Ecdysozoa</taxon>
        <taxon>Arthropoda</taxon>
        <taxon>Hexapoda</taxon>
        <taxon>Insecta</taxon>
        <taxon>Pterygota</taxon>
        <taxon>Neoptera</taxon>
        <taxon>Endopterygota</taxon>
        <taxon>Lepidoptera</taxon>
        <taxon>Glossata</taxon>
        <taxon>Ditrysia</taxon>
        <taxon>Noctuoidea</taxon>
        <taxon>Noctuidae</taxon>
        <taxon>Noctuinae</taxon>
        <taxon>Hadenini</taxon>
        <taxon>Mythimna</taxon>
    </lineage>
</organism>
<evidence type="ECO:0000313" key="1">
    <source>
        <dbReference type="EMBL" id="KAJ8712871.1"/>
    </source>
</evidence>
<accession>A0ACC2QB77</accession>